<gene>
    <name evidence="2" type="ORF">EH165_12665</name>
</gene>
<evidence type="ECO:0000313" key="3">
    <source>
        <dbReference type="Proteomes" id="UP000268084"/>
    </source>
</evidence>
<dbReference type="AlphaFoldDB" id="A0A3G8ZWN5"/>
<evidence type="ECO:0000256" key="1">
    <source>
        <dbReference type="SAM" id="Phobius"/>
    </source>
</evidence>
<dbReference type="KEGG" id="nak:EH165_12665"/>
<dbReference type="OrthoDB" id="4578576at2"/>
<protein>
    <submittedName>
        <fullName evidence="2">Uncharacterized protein</fullName>
    </submittedName>
</protein>
<proteinExistence type="predicted"/>
<keyword evidence="1" id="KW-1133">Transmembrane helix</keyword>
<name>A0A3G8ZWN5_9ACTN</name>
<sequence length="142" mass="14308">MITTRISAATWLTRALTVVAVLAGVLLMHSLSVQPTASGAPGPSGTHSAMVMPAAGLGASPDAESSGHTEHCASDGCSSHAALHLCMAVIAAVGTALVLMKLARSGGRDVVGRVRAAMAGGVQGRDPPWALPPLRKLSILRL</sequence>
<evidence type="ECO:0000313" key="2">
    <source>
        <dbReference type="EMBL" id="AZI58864.1"/>
    </source>
</evidence>
<reference evidence="2 3" key="1">
    <citation type="submission" date="2018-11" db="EMBL/GenBank/DDBJ databases">
        <authorList>
            <person name="Da X."/>
        </authorList>
    </citation>
    <scope>NUCLEOTIDE SEQUENCE [LARGE SCALE GENOMIC DNA]</scope>
    <source>
        <strain evidence="2 3">S14-144</strain>
    </source>
</reference>
<feature type="transmembrane region" description="Helical" evidence="1">
    <location>
        <begin position="81"/>
        <end position="100"/>
    </location>
</feature>
<dbReference type="Proteomes" id="UP000268084">
    <property type="component" value="Chromosome"/>
</dbReference>
<keyword evidence="3" id="KW-1185">Reference proteome</keyword>
<keyword evidence="1" id="KW-0812">Transmembrane</keyword>
<dbReference type="InterPro" id="IPR046151">
    <property type="entry name" value="DUF6153"/>
</dbReference>
<reference evidence="2 3" key="2">
    <citation type="submission" date="2018-12" db="EMBL/GenBank/DDBJ databases">
        <title>Nakamurella antarcticus sp. nov., isolated from Antarctica South Shetland Islands soil.</title>
        <authorList>
            <person name="Peng F."/>
        </authorList>
    </citation>
    <scope>NUCLEOTIDE SEQUENCE [LARGE SCALE GENOMIC DNA]</scope>
    <source>
        <strain evidence="2 3">S14-144</strain>
    </source>
</reference>
<dbReference type="Pfam" id="PF19650">
    <property type="entry name" value="DUF6153"/>
    <property type="match status" value="1"/>
</dbReference>
<accession>A0A3G8ZWN5</accession>
<organism evidence="2 3">
    <name type="scientific">Nakamurella antarctica</name>
    <dbReference type="NCBI Taxonomy" id="1902245"/>
    <lineage>
        <taxon>Bacteria</taxon>
        <taxon>Bacillati</taxon>
        <taxon>Actinomycetota</taxon>
        <taxon>Actinomycetes</taxon>
        <taxon>Nakamurellales</taxon>
        <taxon>Nakamurellaceae</taxon>
        <taxon>Nakamurella</taxon>
    </lineage>
</organism>
<keyword evidence="1" id="KW-0472">Membrane</keyword>
<dbReference type="RefSeq" id="WP_124799768.1">
    <property type="nucleotide sequence ID" value="NZ_CP034170.1"/>
</dbReference>
<dbReference type="EMBL" id="CP034170">
    <property type="protein sequence ID" value="AZI58864.1"/>
    <property type="molecule type" value="Genomic_DNA"/>
</dbReference>